<dbReference type="InterPro" id="IPR020058">
    <property type="entry name" value="Glu/Gln-tRNA-synth_Ib_cat-dom"/>
</dbReference>
<dbReference type="RefSeq" id="WP_099615194.1">
    <property type="nucleotide sequence ID" value="NZ_KZ319372.1"/>
</dbReference>
<dbReference type="Gene3D" id="3.40.50.620">
    <property type="entry name" value="HUPs"/>
    <property type="match status" value="1"/>
</dbReference>
<feature type="binding site" evidence="7">
    <location>
        <position position="174"/>
    </location>
    <ligand>
        <name>L-glutamate</name>
        <dbReference type="ChEBI" id="CHEBI:29985"/>
    </ligand>
</feature>
<evidence type="ECO:0000256" key="6">
    <source>
        <dbReference type="ARBA" id="ARBA00023146"/>
    </source>
</evidence>
<dbReference type="Proteomes" id="UP000231409">
    <property type="component" value="Unassembled WGS sequence"/>
</dbReference>
<keyword evidence="3 7" id="KW-0547">Nucleotide-binding</keyword>
<evidence type="ECO:0000259" key="9">
    <source>
        <dbReference type="Pfam" id="PF00749"/>
    </source>
</evidence>
<dbReference type="InterPro" id="IPR000924">
    <property type="entry name" value="Glu/Gln-tRNA-synth"/>
</dbReference>
<accession>A0A2G1UJQ3</accession>
<dbReference type="EMBL" id="NTFH01000009">
    <property type="protein sequence ID" value="PHQ14692.1"/>
    <property type="molecule type" value="Genomic_DNA"/>
</dbReference>
<dbReference type="NCBIfam" id="NF004314">
    <property type="entry name" value="PRK05710.1-3"/>
    <property type="match status" value="1"/>
</dbReference>
<evidence type="ECO:0000313" key="10">
    <source>
        <dbReference type="EMBL" id="PHQ14692.1"/>
    </source>
</evidence>
<dbReference type="NCBIfam" id="TIGR03838">
    <property type="entry name" value="queuosine_YadB"/>
    <property type="match status" value="1"/>
</dbReference>
<dbReference type="InterPro" id="IPR014729">
    <property type="entry name" value="Rossmann-like_a/b/a_fold"/>
</dbReference>
<sequence>MTENPYRGRFAPSPTGPLHFGSLVTALASFLEARIRSGTWLVRIEDLDPLREPADAADRILHSLQVHQLISDEPIRFQSRRHAAYHAAIASLISQHKAYRCRCSRKQLLAHGGRHPDHCRTAHLSDSGTPCAIRFALEDERSEWQDELLGPQHQWVRRELDDPVLLRKEGFFAYQLAVVVDDIDQGITDVVRGSDLLGMTAQQQQLFRALGHQPPRWLHIPVILNAAGQKLSKQNQAPALDDTTPAANLTDALQALGQQPPAELRSCTPAEILAWAVRHWRRDAIPRHPHQAPGCLTDRQHN</sequence>
<evidence type="ECO:0000256" key="4">
    <source>
        <dbReference type="ARBA" id="ARBA00022833"/>
    </source>
</evidence>
<reference evidence="10 11" key="1">
    <citation type="submission" date="2017-09" db="EMBL/GenBank/DDBJ databases">
        <title>The draft genome sequences of Marinobacter sp. PWS21.</title>
        <authorList>
            <person name="Cao J."/>
        </authorList>
    </citation>
    <scope>NUCLEOTIDE SEQUENCE [LARGE SCALE GENOMIC DNA]</scope>
    <source>
        <strain evidence="10 11">PWS21</strain>
    </source>
</reference>
<dbReference type="PANTHER" id="PTHR43311:SF1">
    <property type="entry name" value="GLUTAMYL-Q TRNA(ASP) SYNTHETASE"/>
    <property type="match status" value="1"/>
</dbReference>
<comment type="similarity">
    <text evidence="7">Belongs to the class-I aminoacyl-tRNA synthetase family. GluQ subfamily.</text>
</comment>
<dbReference type="InterPro" id="IPR049940">
    <property type="entry name" value="GluQ/Sye"/>
</dbReference>
<feature type="binding site" evidence="7">
    <location>
        <position position="45"/>
    </location>
    <ligand>
        <name>L-glutamate</name>
        <dbReference type="ChEBI" id="CHEBI:29985"/>
    </ligand>
</feature>
<keyword evidence="11" id="KW-1185">Reference proteome</keyword>
<evidence type="ECO:0000256" key="2">
    <source>
        <dbReference type="ARBA" id="ARBA00022723"/>
    </source>
</evidence>
<name>A0A2G1UJQ3_9GAMM</name>
<dbReference type="AlphaFoldDB" id="A0A2G1UJQ3"/>
<dbReference type="GO" id="GO:0005524">
    <property type="term" value="F:ATP binding"/>
    <property type="evidence" value="ECO:0007669"/>
    <property type="project" value="UniProtKB-KW"/>
</dbReference>
<dbReference type="GO" id="GO:0006400">
    <property type="term" value="P:tRNA modification"/>
    <property type="evidence" value="ECO:0007669"/>
    <property type="project" value="InterPro"/>
</dbReference>
<dbReference type="GO" id="GO:0008270">
    <property type="term" value="F:zinc ion binding"/>
    <property type="evidence" value="ECO:0007669"/>
    <property type="project" value="InterPro"/>
</dbReference>
<dbReference type="GO" id="GO:0005829">
    <property type="term" value="C:cytosol"/>
    <property type="evidence" value="ECO:0007669"/>
    <property type="project" value="TreeGrafter"/>
</dbReference>
<keyword evidence="1 7" id="KW-0436">Ligase</keyword>
<comment type="function">
    <text evidence="7">Catalyzes the tRNA-independent activation of glutamate in presence of ATP and the subsequent transfer of glutamate onto a tRNA(Asp). Glutamate is transferred on the 2-amino-5-(4,5-dihydroxy-2-cyclopenten-1-yl) moiety of the queuosine in the wobble position of the QUC anticodon.</text>
</comment>
<feature type="short sequence motif" description="'KMSKS' region" evidence="7">
    <location>
        <begin position="230"/>
        <end position="234"/>
    </location>
</feature>
<evidence type="ECO:0000313" key="11">
    <source>
        <dbReference type="Proteomes" id="UP000231409"/>
    </source>
</evidence>
<dbReference type="InterPro" id="IPR022380">
    <property type="entry name" value="Glu-Q_tRNA(Asp)_Synthase"/>
</dbReference>
<organism evidence="10 11">
    <name type="scientific">Marinobacter profundi</name>
    <dbReference type="NCBI Taxonomy" id="2666256"/>
    <lineage>
        <taxon>Bacteria</taxon>
        <taxon>Pseudomonadati</taxon>
        <taxon>Pseudomonadota</taxon>
        <taxon>Gammaproteobacteria</taxon>
        <taxon>Pseudomonadales</taxon>
        <taxon>Marinobacteraceae</taxon>
        <taxon>Marinobacter</taxon>
    </lineage>
</organism>
<evidence type="ECO:0000256" key="3">
    <source>
        <dbReference type="ARBA" id="ARBA00022741"/>
    </source>
</evidence>
<gene>
    <name evidence="7" type="primary">gluQ</name>
    <name evidence="10" type="ORF">CLH61_13105</name>
</gene>
<keyword evidence="2" id="KW-0479">Metal-binding</keyword>
<comment type="caution">
    <text evidence="10">The sequence shown here is derived from an EMBL/GenBank/DDBJ whole genome shotgun (WGS) entry which is preliminary data.</text>
</comment>
<dbReference type="EC" id="6.1.1.-" evidence="7"/>
<dbReference type="GO" id="GO:0004818">
    <property type="term" value="F:glutamate-tRNA ligase activity"/>
    <property type="evidence" value="ECO:0007669"/>
    <property type="project" value="TreeGrafter"/>
</dbReference>
<dbReference type="HAMAP" id="MF_01428">
    <property type="entry name" value="Glu_Q_tRNA_synth"/>
    <property type="match status" value="1"/>
</dbReference>
<feature type="short sequence motif" description="'HIGH' region" evidence="7">
    <location>
        <begin position="12"/>
        <end position="22"/>
    </location>
</feature>
<keyword evidence="6 7" id="KW-0030">Aminoacyl-tRNA synthetase</keyword>
<evidence type="ECO:0000256" key="5">
    <source>
        <dbReference type="ARBA" id="ARBA00022840"/>
    </source>
</evidence>
<evidence type="ECO:0000256" key="7">
    <source>
        <dbReference type="HAMAP-Rule" id="MF_01428"/>
    </source>
</evidence>
<dbReference type="Pfam" id="PF00749">
    <property type="entry name" value="tRNA-synt_1c"/>
    <property type="match status" value="1"/>
</dbReference>
<protein>
    <recommendedName>
        <fullName evidence="7">Glutamyl-Q tRNA(Asp) synthetase</fullName>
        <shortName evidence="7">Glu-Q-RSs</shortName>
        <ecNumber evidence="7">6.1.1.-</ecNumber>
    </recommendedName>
</protein>
<keyword evidence="5 7" id="KW-0067">ATP-binding</keyword>
<dbReference type="PANTHER" id="PTHR43311">
    <property type="entry name" value="GLUTAMATE--TRNA LIGASE"/>
    <property type="match status" value="1"/>
</dbReference>
<dbReference type="SUPFAM" id="SSF52374">
    <property type="entry name" value="Nucleotidylyl transferase"/>
    <property type="match status" value="1"/>
</dbReference>
<feature type="domain" description="Glutamyl/glutaminyl-tRNA synthetase class Ib catalytic" evidence="9">
    <location>
        <begin position="7"/>
        <end position="238"/>
    </location>
</feature>
<keyword evidence="8" id="KW-0648">Protein biosynthesis</keyword>
<dbReference type="GO" id="GO:0006424">
    <property type="term" value="P:glutamyl-tRNA aminoacylation"/>
    <property type="evidence" value="ECO:0007669"/>
    <property type="project" value="InterPro"/>
</dbReference>
<comment type="caution">
    <text evidence="7">Lacks conserved residue(s) required for the propagation of feature annotation.</text>
</comment>
<evidence type="ECO:0000256" key="8">
    <source>
        <dbReference type="RuleBase" id="RU363037"/>
    </source>
</evidence>
<feature type="binding site" evidence="7">
    <location>
        <position position="233"/>
    </location>
    <ligand>
        <name>ATP</name>
        <dbReference type="ChEBI" id="CHEBI:30616"/>
    </ligand>
</feature>
<proteinExistence type="inferred from homology"/>
<dbReference type="PRINTS" id="PR00987">
    <property type="entry name" value="TRNASYNTHGLU"/>
</dbReference>
<keyword evidence="4" id="KW-0862">Zinc</keyword>
<feature type="binding site" evidence="7">
    <location>
        <begin position="9"/>
        <end position="13"/>
    </location>
    <ligand>
        <name>L-glutamate</name>
        <dbReference type="ChEBI" id="CHEBI:29985"/>
    </ligand>
</feature>
<feature type="binding site" evidence="7">
    <location>
        <position position="192"/>
    </location>
    <ligand>
        <name>L-glutamate</name>
        <dbReference type="ChEBI" id="CHEBI:29985"/>
    </ligand>
</feature>
<evidence type="ECO:0000256" key="1">
    <source>
        <dbReference type="ARBA" id="ARBA00022598"/>
    </source>
</evidence>